<name>A0A811UZN8_CERCA</name>
<proteinExistence type="predicted"/>
<sequence length="72" mass="7976">KSNGLRKGVHQINCKCVSDMLQPEDFSLVYTNNSISRDLLAQPASQGNSLRTPLPMSLADYLQCGKVLFAYE</sequence>
<dbReference type="EMBL" id="CAJHJT010000034">
    <property type="protein sequence ID" value="CAD7002593.1"/>
    <property type="molecule type" value="Genomic_DNA"/>
</dbReference>
<evidence type="ECO:0000313" key="2">
    <source>
        <dbReference type="Proteomes" id="UP000606786"/>
    </source>
</evidence>
<organism evidence="1 2">
    <name type="scientific">Ceratitis capitata</name>
    <name type="common">Mediterranean fruit fly</name>
    <name type="synonym">Tephritis capitata</name>
    <dbReference type="NCBI Taxonomy" id="7213"/>
    <lineage>
        <taxon>Eukaryota</taxon>
        <taxon>Metazoa</taxon>
        <taxon>Ecdysozoa</taxon>
        <taxon>Arthropoda</taxon>
        <taxon>Hexapoda</taxon>
        <taxon>Insecta</taxon>
        <taxon>Pterygota</taxon>
        <taxon>Neoptera</taxon>
        <taxon>Endopterygota</taxon>
        <taxon>Diptera</taxon>
        <taxon>Brachycera</taxon>
        <taxon>Muscomorpha</taxon>
        <taxon>Tephritoidea</taxon>
        <taxon>Tephritidae</taxon>
        <taxon>Ceratitis</taxon>
        <taxon>Ceratitis</taxon>
    </lineage>
</organism>
<accession>A0A811UZN8</accession>
<gene>
    <name evidence="1" type="ORF">CCAP1982_LOCUS11079</name>
</gene>
<protein>
    <submittedName>
        <fullName evidence="1">(Mediterranean fruit fly) hypothetical protein</fullName>
    </submittedName>
</protein>
<evidence type="ECO:0000313" key="1">
    <source>
        <dbReference type="EMBL" id="CAD7002593.1"/>
    </source>
</evidence>
<feature type="non-terminal residue" evidence="1">
    <location>
        <position position="1"/>
    </location>
</feature>
<reference evidence="1" key="1">
    <citation type="submission" date="2020-11" db="EMBL/GenBank/DDBJ databases">
        <authorList>
            <person name="Whitehead M."/>
        </authorList>
    </citation>
    <scope>NUCLEOTIDE SEQUENCE</scope>
    <source>
        <strain evidence="1">EGII</strain>
    </source>
</reference>
<dbReference type="AlphaFoldDB" id="A0A811UZN8"/>
<comment type="caution">
    <text evidence="1">The sequence shown here is derived from an EMBL/GenBank/DDBJ whole genome shotgun (WGS) entry which is preliminary data.</text>
</comment>
<dbReference type="Proteomes" id="UP000606786">
    <property type="component" value="Unassembled WGS sequence"/>
</dbReference>
<keyword evidence="2" id="KW-1185">Reference proteome</keyword>